<feature type="transmembrane region" description="Helical" evidence="7">
    <location>
        <begin position="831"/>
        <end position="852"/>
    </location>
</feature>
<evidence type="ECO:0000313" key="10">
    <source>
        <dbReference type="EMBL" id="GLC24859.1"/>
    </source>
</evidence>
<dbReference type="GO" id="GO:0005886">
    <property type="term" value="C:plasma membrane"/>
    <property type="evidence" value="ECO:0007669"/>
    <property type="project" value="UniProtKB-SubCell"/>
</dbReference>
<organism evidence="10 11">
    <name type="scientific">Roseisolibacter agri</name>
    <dbReference type="NCBI Taxonomy" id="2014610"/>
    <lineage>
        <taxon>Bacteria</taxon>
        <taxon>Pseudomonadati</taxon>
        <taxon>Gemmatimonadota</taxon>
        <taxon>Gemmatimonadia</taxon>
        <taxon>Gemmatimonadales</taxon>
        <taxon>Gemmatimonadaceae</taxon>
        <taxon>Roseisolibacter</taxon>
    </lineage>
</organism>
<evidence type="ECO:0000259" key="9">
    <source>
        <dbReference type="Pfam" id="PF12704"/>
    </source>
</evidence>
<comment type="caution">
    <text evidence="10">The sequence shown here is derived from an EMBL/GenBank/DDBJ whole genome shotgun (WGS) entry which is preliminary data.</text>
</comment>
<feature type="transmembrane region" description="Helical" evidence="7">
    <location>
        <begin position="363"/>
        <end position="388"/>
    </location>
</feature>
<evidence type="ECO:0000256" key="7">
    <source>
        <dbReference type="SAM" id="Phobius"/>
    </source>
</evidence>
<feature type="transmembrane region" description="Helical" evidence="7">
    <location>
        <begin position="777"/>
        <end position="802"/>
    </location>
</feature>
<dbReference type="InterPro" id="IPR047928">
    <property type="entry name" value="Perm_prefix_1"/>
</dbReference>
<dbReference type="InterPro" id="IPR003838">
    <property type="entry name" value="ABC3_permease_C"/>
</dbReference>
<evidence type="ECO:0000313" key="11">
    <source>
        <dbReference type="Proteomes" id="UP001161325"/>
    </source>
</evidence>
<keyword evidence="5 7" id="KW-0472">Membrane</keyword>
<dbReference type="GO" id="GO:0022857">
    <property type="term" value="F:transmembrane transporter activity"/>
    <property type="evidence" value="ECO:0007669"/>
    <property type="project" value="TreeGrafter"/>
</dbReference>
<gene>
    <name evidence="10" type="ORF">rosag_13720</name>
</gene>
<feature type="domain" description="ABC3 transporter permease C-terminal" evidence="8">
    <location>
        <begin position="781"/>
        <end position="894"/>
    </location>
</feature>
<feature type="domain" description="MacB-like periplasmic core" evidence="9">
    <location>
        <begin position="546"/>
        <end position="744"/>
    </location>
</feature>
<feature type="transmembrane region" description="Helical" evidence="7">
    <location>
        <begin position="864"/>
        <end position="884"/>
    </location>
</feature>
<dbReference type="InterPro" id="IPR050250">
    <property type="entry name" value="Macrolide_Exporter_MacB"/>
</dbReference>
<accession>A0AA37Q1K6</accession>
<dbReference type="PANTHER" id="PTHR30572">
    <property type="entry name" value="MEMBRANE COMPONENT OF TRANSPORTER-RELATED"/>
    <property type="match status" value="1"/>
</dbReference>
<proteinExistence type="inferred from homology"/>
<feature type="transmembrane region" description="Helical" evidence="7">
    <location>
        <begin position="102"/>
        <end position="125"/>
    </location>
</feature>
<feature type="domain" description="ABC3 transporter permease C-terminal" evidence="8">
    <location>
        <begin position="371"/>
        <end position="486"/>
    </location>
</feature>
<sequence>MTARRRFRLALLRRTRATRLRDVDAELRFHIEERVDELVALGMARPQAEAEVRARFGDVAGVRAECEAIDAAGERTRSRREWWGAAARQARLAARALARRPAFALVAIGTLALGIGAATAVFSLVHGVLLRPLPFPEPERLLAVTHTTAVPGVPEVQQSDAGFLLYERRATAFERTGVHRATEVNLVATAGGAMQAERLVAAGVSASLFPTLRATALQGRTFVAGEDRRGARPVVVLSEGLWRRRFGGDPSVVGRQVVVDGSPREVVGIMPARFQYPSASTQLWYPLPFDAATASPGNFNYTQVARLKPGVTPERAVAELARILPRVIEEYPGDVPPAMWAQARLAPVVAPLREAIVGRVRGLLWVLLGGAGLVLLIACANVASLFLVRAEEGQRELAVRSALGAGRAAAAQYLAEAAVVGVLGSTGGVALAVAGVRLLRALPSGVDLPRLSEVGVDGPVLLFALAAAAFATVAASALPLLRARGVPVAAVLRDAGRAATAGVRRQSARKALVVAQVALALVLVAASGLMARSFARLRDVAPGFDPARVLAVRIALPPSSYRDAASVARFHDRLLRELDALPGVRDAALTSWLPLSEDHNNGTVFVEDRPMVGDAVPPVHEQVHVSRDWFATVGTPLLAGRTFAPQDPARASTEVIVSRAFAQRYWPGQSAIGKRVRAGLVSPWLTVVGVVGDVHLAALDRPAEEALYLPYHAFERDTAWAPTSVTLALRAAGDPAALVAAVRRTVHALDPAVPTYDERPMADTLRAAAARTRFTTLLLGVASAVALLLGAVGMYGVMAYGVSLRQREIGVRLALGARPLDVGRMISRQGVALAAAGVAIGLAGALAVTRFLRGLLYGVSPTDPLTLGATCALLLVVALLASWLPARRAAALPPVEALRRD</sequence>
<dbReference type="Proteomes" id="UP001161325">
    <property type="component" value="Unassembled WGS sequence"/>
</dbReference>
<evidence type="ECO:0000256" key="2">
    <source>
        <dbReference type="ARBA" id="ARBA00022475"/>
    </source>
</evidence>
<dbReference type="Pfam" id="PF02687">
    <property type="entry name" value="FtsX"/>
    <property type="match status" value="2"/>
</dbReference>
<keyword evidence="3 7" id="KW-0812">Transmembrane</keyword>
<dbReference type="NCBIfam" id="NF038403">
    <property type="entry name" value="perm_prefix_1"/>
    <property type="match status" value="1"/>
</dbReference>
<evidence type="ECO:0000256" key="1">
    <source>
        <dbReference type="ARBA" id="ARBA00004651"/>
    </source>
</evidence>
<evidence type="ECO:0000256" key="3">
    <source>
        <dbReference type="ARBA" id="ARBA00022692"/>
    </source>
</evidence>
<reference evidence="10" key="1">
    <citation type="submission" date="2022-08" db="EMBL/GenBank/DDBJ databases">
        <title>Draft genome sequencing of Roseisolibacter agri AW1220.</title>
        <authorList>
            <person name="Tobiishi Y."/>
            <person name="Tonouchi A."/>
        </authorList>
    </citation>
    <scope>NUCLEOTIDE SEQUENCE</scope>
    <source>
        <strain evidence="10">AW1220</strain>
    </source>
</reference>
<protein>
    <recommendedName>
        <fullName evidence="12">Macrolide export ATP-binding/permease protein MacB</fullName>
    </recommendedName>
</protein>
<feature type="domain" description="MacB-like periplasmic core" evidence="9">
    <location>
        <begin position="105"/>
        <end position="322"/>
    </location>
</feature>
<dbReference type="InterPro" id="IPR025857">
    <property type="entry name" value="MacB_PCD"/>
</dbReference>
<dbReference type="AlphaFoldDB" id="A0AA37Q1K6"/>
<keyword evidence="4 7" id="KW-1133">Transmembrane helix</keyword>
<evidence type="ECO:0000256" key="6">
    <source>
        <dbReference type="ARBA" id="ARBA00038076"/>
    </source>
</evidence>
<feature type="transmembrane region" description="Helical" evidence="7">
    <location>
        <begin position="417"/>
        <end position="439"/>
    </location>
</feature>
<feature type="transmembrane region" description="Helical" evidence="7">
    <location>
        <begin position="459"/>
        <end position="481"/>
    </location>
</feature>
<evidence type="ECO:0000259" key="8">
    <source>
        <dbReference type="Pfam" id="PF02687"/>
    </source>
</evidence>
<evidence type="ECO:0000256" key="4">
    <source>
        <dbReference type="ARBA" id="ARBA00022989"/>
    </source>
</evidence>
<comment type="similarity">
    <text evidence="6">Belongs to the ABC-4 integral membrane protein family.</text>
</comment>
<feature type="transmembrane region" description="Helical" evidence="7">
    <location>
        <begin position="511"/>
        <end position="531"/>
    </location>
</feature>
<evidence type="ECO:0008006" key="12">
    <source>
        <dbReference type="Google" id="ProtNLM"/>
    </source>
</evidence>
<keyword evidence="2" id="KW-1003">Cell membrane</keyword>
<dbReference type="PANTHER" id="PTHR30572:SF4">
    <property type="entry name" value="ABC TRANSPORTER PERMEASE YTRF"/>
    <property type="match status" value="1"/>
</dbReference>
<comment type="subcellular location">
    <subcellularLocation>
        <location evidence="1">Cell membrane</location>
        <topology evidence="1">Multi-pass membrane protein</topology>
    </subcellularLocation>
</comment>
<keyword evidence="11" id="KW-1185">Reference proteome</keyword>
<dbReference type="Pfam" id="PF12704">
    <property type="entry name" value="MacB_PCD"/>
    <property type="match status" value="2"/>
</dbReference>
<evidence type="ECO:0000256" key="5">
    <source>
        <dbReference type="ARBA" id="ARBA00023136"/>
    </source>
</evidence>
<dbReference type="EMBL" id="BRXS01000002">
    <property type="protein sequence ID" value="GLC24859.1"/>
    <property type="molecule type" value="Genomic_DNA"/>
</dbReference>
<dbReference type="RefSeq" id="WP_284349303.1">
    <property type="nucleotide sequence ID" value="NZ_BRXS01000002.1"/>
</dbReference>
<dbReference type="NCBIfam" id="TIGR03434">
    <property type="entry name" value="ADOP"/>
    <property type="match status" value="1"/>
</dbReference>
<name>A0AA37Q1K6_9BACT</name>
<dbReference type="InterPro" id="IPR017800">
    <property type="entry name" value="ADOP"/>
</dbReference>